<dbReference type="EMBL" id="AAWS01000006">
    <property type="protein sequence ID" value="EAY30436.1"/>
    <property type="molecule type" value="Genomic_DNA"/>
</dbReference>
<gene>
    <name evidence="1" type="ORF">M23134_03072</name>
</gene>
<accession>A1ZG19</accession>
<keyword evidence="2" id="KW-1185">Reference proteome</keyword>
<evidence type="ECO:0000313" key="1">
    <source>
        <dbReference type="EMBL" id="EAY30436.1"/>
    </source>
</evidence>
<comment type="caution">
    <text evidence="1">The sequence shown here is derived from an EMBL/GenBank/DDBJ whole genome shotgun (WGS) entry which is preliminary data.</text>
</comment>
<sequence length="99" mass="11175">MSTPVDTRLRKCVVIQSLRGGAYLTQDVQDGKTFTVQLTGKDRMNYIQILPGDELYAKYSSHYNGGCYLFISESRFKGNDGLYDEKVALDQAIAQQQNK</sequence>
<reference evidence="1 2" key="1">
    <citation type="submission" date="2007-01" db="EMBL/GenBank/DDBJ databases">
        <authorList>
            <person name="Haygood M."/>
            <person name="Podell S."/>
            <person name="Anderson C."/>
            <person name="Hopkinson B."/>
            <person name="Roe K."/>
            <person name="Barbeau K."/>
            <person name="Gaasterland T."/>
            <person name="Ferriera S."/>
            <person name="Johnson J."/>
            <person name="Kravitz S."/>
            <person name="Beeson K."/>
            <person name="Sutton G."/>
            <person name="Rogers Y.-H."/>
            <person name="Friedman R."/>
            <person name="Frazier M."/>
            <person name="Venter J.C."/>
        </authorList>
    </citation>
    <scope>NUCLEOTIDE SEQUENCE [LARGE SCALE GENOMIC DNA]</scope>
    <source>
        <strain evidence="1 2">ATCC 23134</strain>
    </source>
</reference>
<name>A1ZG19_MICM2</name>
<proteinExistence type="predicted"/>
<dbReference type="RefSeq" id="WP_002694663.1">
    <property type="nucleotide sequence ID" value="NZ_AAWS01000006.1"/>
</dbReference>
<dbReference type="AlphaFoldDB" id="A1ZG19"/>
<organism evidence="1 2">
    <name type="scientific">Microscilla marina ATCC 23134</name>
    <dbReference type="NCBI Taxonomy" id="313606"/>
    <lineage>
        <taxon>Bacteria</taxon>
        <taxon>Pseudomonadati</taxon>
        <taxon>Bacteroidota</taxon>
        <taxon>Cytophagia</taxon>
        <taxon>Cytophagales</taxon>
        <taxon>Microscillaceae</taxon>
        <taxon>Microscilla</taxon>
    </lineage>
</organism>
<evidence type="ECO:0000313" key="2">
    <source>
        <dbReference type="Proteomes" id="UP000004095"/>
    </source>
</evidence>
<dbReference type="Proteomes" id="UP000004095">
    <property type="component" value="Unassembled WGS sequence"/>
</dbReference>
<protein>
    <submittedName>
        <fullName evidence="1">Uncharacterized protein</fullName>
    </submittedName>
</protein>